<reference evidence="1 2" key="1">
    <citation type="journal article" date="2020" name="Genome Biol. Evol.">
        <title>A new high-quality draft genome assembly of the Chinese cordyceps Ophiocordyceps sinensis.</title>
        <authorList>
            <person name="Shu R."/>
            <person name="Zhang J."/>
            <person name="Meng Q."/>
            <person name="Zhang H."/>
            <person name="Zhou G."/>
            <person name="Li M."/>
            <person name="Wu P."/>
            <person name="Zhao Y."/>
            <person name="Chen C."/>
            <person name="Qin Q."/>
        </authorList>
    </citation>
    <scope>NUCLEOTIDE SEQUENCE [LARGE SCALE GENOMIC DNA]</scope>
    <source>
        <strain evidence="1 2">IOZ07</strain>
    </source>
</reference>
<dbReference type="AlphaFoldDB" id="A0A8H4PWH4"/>
<proteinExistence type="predicted"/>
<keyword evidence="2" id="KW-1185">Reference proteome</keyword>
<dbReference type="EMBL" id="JAAVMX010000003">
    <property type="protein sequence ID" value="KAF4511680.1"/>
    <property type="molecule type" value="Genomic_DNA"/>
</dbReference>
<name>A0A8H4PWH4_9HYPO</name>
<gene>
    <name evidence="1" type="ORF">G6O67_003453</name>
</gene>
<organism evidence="1 2">
    <name type="scientific">Ophiocordyceps sinensis</name>
    <dbReference type="NCBI Taxonomy" id="72228"/>
    <lineage>
        <taxon>Eukaryota</taxon>
        <taxon>Fungi</taxon>
        <taxon>Dikarya</taxon>
        <taxon>Ascomycota</taxon>
        <taxon>Pezizomycotina</taxon>
        <taxon>Sordariomycetes</taxon>
        <taxon>Hypocreomycetidae</taxon>
        <taxon>Hypocreales</taxon>
        <taxon>Ophiocordycipitaceae</taxon>
        <taxon>Ophiocordyceps</taxon>
    </lineage>
</organism>
<sequence>MMMVDGCRVAELVSLSQTDLGTFYFTEHFVHFPHSEERLSPRCAAASGPFRLRLELLCPLPAHNLHQNLVPHPPGQETDTQFLERMGPVPDDDAMPAAGSGQSSPGHCLRIRDKQRWPLLEARNARDSAHADAQQLDLAGAALERHLEPHGAGQVHEELLAGAVGGHQREPPVGQGADVEHERGRVAAEGGEEGPREVEWEEGVEADVGRDARLGAFTQRHVDWVGRAAAGVVDEHGQVQVVDGSFDGAKVDRHGPVRLRQAARARHRAGVCDEGAERSIGVYLLQLRHDEGELGMVPPVQHHAEAERGELVGKGAADAV</sequence>
<accession>A0A8H4PWH4</accession>
<protein>
    <submittedName>
        <fullName evidence="1">Uncharacterized protein</fullName>
    </submittedName>
</protein>
<dbReference type="Proteomes" id="UP000557566">
    <property type="component" value="Unassembled WGS sequence"/>
</dbReference>
<comment type="caution">
    <text evidence="1">The sequence shown here is derived from an EMBL/GenBank/DDBJ whole genome shotgun (WGS) entry which is preliminary data.</text>
</comment>
<evidence type="ECO:0000313" key="2">
    <source>
        <dbReference type="Proteomes" id="UP000557566"/>
    </source>
</evidence>
<evidence type="ECO:0000313" key="1">
    <source>
        <dbReference type="EMBL" id="KAF4511680.1"/>
    </source>
</evidence>